<evidence type="ECO:0000313" key="8">
    <source>
        <dbReference type="Proteomes" id="UP000244892"/>
    </source>
</evidence>
<dbReference type="Gene3D" id="3.10.105.10">
    <property type="entry name" value="Dipeptide-binding Protein, Domain 3"/>
    <property type="match status" value="1"/>
</dbReference>
<feature type="domain" description="Solute-binding protein family 5" evidence="6">
    <location>
        <begin position="175"/>
        <end position="610"/>
    </location>
</feature>
<dbReference type="OrthoDB" id="9801912at2"/>
<dbReference type="PROSITE" id="PS51257">
    <property type="entry name" value="PROKAR_LIPOPROTEIN"/>
    <property type="match status" value="1"/>
</dbReference>
<keyword evidence="5" id="KW-1133">Transmembrane helix</keyword>
<organism evidence="7 8">
    <name type="scientific">Aquabacterium olei</name>
    <dbReference type="NCBI Taxonomy" id="1296669"/>
    <lineage>
        <taxon>Bacteria</taxon>
        <taxon>Pseudomonadati</taxon>
        <taxon>Pseudomonadota</taxon>
        <taxon>Betaproteobacteria</taxon>
        <taxon>Burkholderiales</taxon>
        <taxon>Aquabacterium</taxon>
    </lineage>
</organism>
<evidence type="ECO:0000256" key="2">
    <source>
        <dbReference type="ARBA" id="ARBA00005695"/>
    </source>
</evidence>
<dbReference type="RefSeq" id="WP_109035896.1">
    <property type="nucleotide sequence ID" value="NZ_CP029210.1"/>
</dbReference>
<evidence type="ECO:0000256" key="5">
    <source>
        <dbReference type="SAM" id="Phobius"/>
    </source>
</evidence>
<keyword evidence="8" id="KW-1185">Reference proteome</keyword>
<dbReference type="InterPro" id="IPR000914">
    <property type="entry name" value="SBP_5_dom"/>
</dbReference>
<dbReference type="InterPro" id="IPR039424">
    <property type="entry name" value="SBP_5"/>
</dbReference>
<gene>
    <name evidence="7" type="ORF">DEH84_06655</name>
</gene>
<dbReference type="SUPFAM" id="SSF53850">
    <property type="entry name" value="Periplasmic binding protein-like II"/>
    <property type="match status" value="1"/>
</dbReference>
<reference evidence="7 8" key="1">
    <citation type="submission" date="2018-05" db="EMBL/GenBank/DDBJ databases">
        <title>complete genome sequence of Aquabacterium olei NBRC 110486.</title>
        <authorList>
            <person name="Tang B."/>
            <person name="Chang J."/>
            <person name="Zhang L."/>
            <person name="Yang H."/>
        </authorList>
    </citation>
    <scope>NUCLEOTIDE SEQUENCE [LARGE SCALE GENOMIC DNA]</scope>
    <source>
        <strain evidence="7 8">NBRC 110486</strain>
    </source>
</reference>
<dbReference type="Pfam" id="PF00496">
    <property type="entry name" value="SBP_bac_5"/>
    <property type="match status" value="1"/>
</dbReference>
<keyword evidence="4" id="KW-0732">Signal</keyword>
<name>A0A2U8FQ24_9BURK</name>
<evidence type="ECO:0000256" key="4">
    <source>
        <dbReference type="ARBA" id="ARBA00022729"/>
    </source>
</evidence>
<accession>A0A2U8FQ24</accession>
<dbReference type="Gene3D" id="3.40.190.10">
    <property type="entry name" value="Periplasmic binding protein-like II"/>
    <property type="match status" value="1"/>
</dbReference>
<dbReference type="Proteomes" id="UP000244892">
    <property type="component" value="Chromosome"/>
</dbReference>
<dbReference type="PANTHER" id="PTHR30290:SF10">
    <property type="entry name" value="PERIPLASMIC OLIGOPEPTIDE-BINDING PROTEIN-RELATED"/>
    <property type="match status" value="1"/>
</dbReference>
<comment type="subcellular location">
    <subcellularLocation>
        <location evidence="1">Cell envelope</location>
    </subcellularLocation>
</comment>
<keyword evidence="5" id="KW-0472">Membrane</keyword>
<feature type="transmembrane region" description="Helical" evidence="5">
    <location>
        <begin position="710"/>
        <end position="729"/>
    </location>
</feature>
<protein>
    <submittedName>
        <fullName evidence="7">Peptide ABC transporter substrate-binding protein</fullName>
    </submittedName>
</protein>
<proteinExistence type="inferred from homology"/>
<evidence type="ECO:0000259" key="6">
    <source>
        <dbReference type="Pfam" id="PF00496"/>
    </source>
</evidence>
<keyword evidence="5" id="KW-0812">Transmembrane</keyword>
<dbReference type="AlphaFoldDB" id="A0A2U8FQ24"/>
<dbReference type="EMBL" id="CP029210">
    <property type="protein sequence ID" value="AWI53145.1"/>
    <property type="molecule type" value="Genomic_DNA"/>
</dbReference>
<evidence type="ECO:0000256" key="1">
    <source>
        <dbReference type="ARBA" id="ARBA00004196"/>
    </source>
</evidence>
<dbReference type="GO" id="GO:1904680">
    <property type="term" value="F:peptide transmembrane transporter activity"/>
    <property type="evidence" value="ECO:0007669"/>
    <property type="project" value="TreeGrafter"/>
</dbReference>
<dbReference type="GO" id="GO:0015833">
    <property type="term" value="P:peptide transport"/>
    <property type="evidence" value="ECO:0007669"/>
    <property type="project" value="TreeGrafter"/>
</dbReference>
<evidence type="ECO:0000313" key="7">
    <source>
        <dbReference type="EMBL" id="AWI53145.1"/>
    </source>
</evidence>
<dbReference type="CDD" id="cd08505">
    <property type="entry name" value="PBP2_NikA_DppA_OppA_like_18"/>
    <property type="match status" value="1"/>
</dbReference>
<keyword evidence="3" id="KW-0813">Transport</keyword>
<sequence length="753" mass="85897">MRKLRDLFRRGVTISRIAMTGGLLLALAACHNNPYPAGAERENTLYTAFNERSPRYLDPTSSYSSNETPFTYQVYEPLYGYHYLKRPYELVPKAAAAVVQPRYVDKAGKPLPDDAPADQIAESIYEIPLKRGILYAPHPAFARDEQGHYRYHRLQPGEVGDKRSPWAFGHTGTRELVADDYVYAIKRHATTRTAAPVFGIFSEYVVGLAEYGKLIREEDKKLRAGLPPTSRDKPFLDFRRWPLAGAQAIDSHTLRIRIIGKYPQWKYWMAMTFLAPVPWEADAFYAQPGMAANGLSLNTWPVGTGPYMMAEFIQDRRHVLKRNPNYRGEPYPCEGQPQDKALGFLVDCGKPTPFVDTVVFSLEKESVPQDAKFRQGYLDVPEFDQMSYGNAYKIQMEDSDRFNKEFTDKGIVIRRTVDLSSRYMGFNWLDPVVGQGDTPEQRVRNRKLRQALSIAIDWDEYNRIFPKAAGEVAQGPLPGGVFGSRHGTREGLNPVTHRWVDGLAVRRPIEDARKLLAEAGYPDGRDARTGRPLVLNYDFGAPATPEAKATLDWTSKQFARLGIQLEVRATDYNQFQDKVRRGKHQIFTWGWLADYPDAENFLFLLYGPGAKSVHDGENAANYQNPEYDRLYSRLRLMDDGPAKQAVIDQMVRILQEDAPWSWGYFPYASGAYHRWLHNGKPSIVVRDQAQYYRLDTAERTRSLAEWNRPVYWPIAVLVLAVIAMAWWAVRTFRTREAQTALPLPAGLLSKRGR</sequence>
<dbReference type="PANTHER" id="PTHR30290">
    <property type="entry name" value="PERIPLASMIC BINDING COMPONENT OF ABC TRANSPORTER"/>
    <property type="match status" value="1"/>
</dbReference>
<comment type="similarity">
    <text evidence="2">Belongs to the bacterial solute-binding protein 5 family.</text>
</comment>
<evidence type="ECO:0000256" key="3">
    <source>
        <dbReference type="ARBA" id="ARBA00022448"/>
    </source>
</evidence>
<dbReference type="GO" id="GO:0030313">
    <property type="term" value="C:cell envelope"/>
    <property type="evidence" value="ECO:0007669"/>
    <property type="project" value="UniProtKB-SubCell"/>
</dbReference>
<dbReference type="KEGG" id="aon:DEH84_06655"/>